<evidence type="ECO:0000313" key="2">
    <source>
        <dbReference type="Proteomes" id="UP001164705"/>
    </source>
</evidence>
<dbReference type="InterPro" id="IPR032577">
    <property type="entry name" value="DUF4920"/>
</dbReference>
<evidence type="ECO:0000313" key="1">
    <source>
        <dbReference type="EMBL" id="WAC01849.1"/>
    </source>
</evidence>
<sequence length="168" mass="18638">MKNHILTLALAITVFACKGEKKTNLEETSKEITQVEYQSFGDAIIADDAVAVQSMAEHYKSMQVGDSIPAKMIAKVNEVCKAKGCWMTLDLGNDDEVMVKFKDYAFFMPKDIDGKEVIINGKAYVKEVSVDEQKHYAEDKGASQEEIAAITAPKRTYSFEADGVLLKE</sequence>
<dbReference type="EMBL" id="CP113088">
    <property type="protein sequence ID" value="WAC01849.1"/>
    <property type="molecule type" value="Genomic_DNA"/>
</dbReference>
<name>A0A9E8SE22_9FLAO</name>
<gene>
    <name evidence="1" type="ORF">N7U66_18570</name>
</gene>
<dbReference type="AlphaFoldDB" id="A0A9E8SE22"/>
<proteinExistence type="predicted"/>
<accession>A0A9E8SE22</accession>
<keyword evidence="2" id="KW-1185">Reference proteome</keyword>
<organism evidence="1 2">
    <name type="scientific">Lacinutrix neustonica</name>
    <dbReference type="NCBI Taxonomy" id="2980107"/>
    <lineage>
        <taxon>Bacteria</taxon>
        <taxon>Pseudomonadati</taxon>
        <taxon>Bacteroidota</taxon>
        <taxon>Flavobacteriia</taxon>
        <taxon>Flavobacteriales</taxon>
        <taxon>Flavobacteriaceae</taxon>
        <taxon>Lacinutrix</taxon>
    </lineage>
</organism>
<dbReference type="Pfam" id="PF16267">
    <property type="entry name" value="DUF4920"/>
    <property type="match status" value="1"/>
</dbReference>
<dbReference type="KEGG" id="lnu:N7U66_18570"/>
<dbReference type="PROSITE" id="PS51257">
    <property type="entry name" value="PROKAR_LIPOPROTEIN"/>
    <property type="match status" value="1"/>
</dbReference>
<protein>
    <submittedName>
        <fullName evidence="1">DUF4920 domain-containing protein</fullName>
    </submittedName>
</protein>
<dbReference type="Proteomes" id="UP001164705">
    <property type="component" value="Chromosome"/>
</dbReference>
<reference evidence="1" key="1">
    <citation type="submission" date="2022-11" db="EMBL/GenBank/DDBJ databases">
        <title>Lacinutrix neustonica HL-RS19T sp. nov., isolated from the surface microlayer sample of brackish Lake Shihwa.</title>
        <authorList>
            <person name="Choi J.Y."/>
            <person name="Hwang C.Y."/>
        </authorList>
    </citation>
    <scope>NUCLEOTIDE SEQUENCE</scope>
    <source>
        <strain evidence="1">HL-RS19</strain>
    </source>
</reference>
<dbReference type="RefSeq" id="WP_267676447.1">
    <property type="nucleotide sequence ID" value="NZ_CP113088.1"/>
</dbReference>